<feature type="chain" id="PRO_5037531078" evidence="1">
    <location>
        <begin position="28"/>
        <end position="521"/>
    </location>
</feature>
<dbReference type="PROSITE" id="PS51318">
    <property type="entry name" value="TAT"/>
    <property type="match status" value="1"/>
</dbReference>
<dbReference type="AlphaFoldDB" id="A0A937CUS8"/>
<dbReference type="Proteomes" id="UP000599109">
    <property type="component" value="Unassembled WGS sequence"/>
</dbReference>
<accession>A0A937CUS8</accession>
<comment type="caution">
    <text evidence="2">The sequence shown here is derived from an EMBL/GenBank/DDBJ whole genome shotgun (WGS) entry which is preliminary data.</text>
</comment>
<dbReference type="Pfam" id="PF08811">
    <property type="entry name" value="DUF1800"/>
    <property type="match status" value="1"/>
</dbReference>
<keyword evidence="3" id="KW-1185">Reference proteome</keyword>
<protein>
    <submittedName>
        <fullName evidence="2">DUF1800 domain-containing protein</fullName>
    </submittedName>
</protein>
<organism evidence="2 3">
    <name type="scientific">Ramlibacter monticola</name>
    <dbReference type="NCBI Taxonomy" id="1926872"/>
    <lineage>
        <taxon>Bacteria</taxon>
        <taxon>Pseudomonadati</taxon>
        <taxon>Pseudomonadota</taxon>
        <taxon>Betaproteobacteria</taxon>
        <taxon>Burkholderiales</taxon>
        <taxon>Comamonadaceae</taxon>
        <taxon>Ramlibacter</taxon>
    </lineage>
</organism>
<evidence type="ECO:0000313" key="3">
    <source>
        <dbReference type="Proteomes" id="UP000599109"/>
    </source>
</evidence>
<evidence type="ECO:0000256" key="1">
    <source>
        <dbReference type="SAM" id="SignalP"/>
    </source>
</evidence>
<dbReference type="InterPro" id="IPR014917">
    <property type="entry name" value="DUF1800"/>
</dbReference>
<feature type="signal peptide" evidence="1">
    <location>
        <begin position="1"/>
        <end position="27"/>
    </location>
</feature>
<keyword evidence="1" id="KW-0732">Signal</keyword>
<gene>
    <name evidence="2" type="ORF">JJ685_14100</name>
</gene>
<dbReference type="EMBL" id="JAEQNE010000003">
    <property type="protein sequence ID" value="MBL0392267.1"/>
    <property type="molecule type" value="Genomic_DNA"/>
</dbReference>
<proteinExistence type="predicted"/>
<reference evidence="2 3" key="1">
    <citation type="journal article" date="2017" name="Int. J. Syst. Evol. Microbiol.">
        <title>Ramlibacter monticola sp. nov., isolated from forest soil.</title>
        <authorList>
            <person name="Chaudhary D.K."/>
            <person name="Kim J."/>
        </authorList>
    </citation>
    <scope>NUCLEOTIDE SEQUENCE [LARGE SCALE GENOMIC DNA]</scope>
    <source>
        <strain evidence="2 3">KACC 19175</strain>
    </source>
</reference>
<dbReference type="InterPro" id="IPR006311">
    <property type="entry name" value="TAT_signal"/>
</dbReference>
<evidence type="ECO:0000313" key="2">
    <source>
        <dbReference type="EMBL" id="MBL0392267.1"/>
    </source>
</evidence>
<dbReference type="RefSeq" id="WP_201674903.1">
    <property type="nucleotide sequence ID" value="NZ_JAEQNE010000003.1"/>
</dbReference>
<name>A0A937CUS8_9BURK</name>
<sequence>MVSRRAMLLRTGAGLAAVAGGPRLALAAAGRPSGAAAGAHALNRLGYGPRPGDLSRIARDPQGWVEEQLQPAGAALPAVLNARLQEDRFLGVHPAVLMQGYIAIARRGRQISRDRAAGLPTPGYELRPDMKAAPESTELGRYLVALQVAAFESRIYRALESPRQLEEAMVDFWFNHFNVDQGKGHARVLIGHYEQYAIRPYALGRFADLLHATARHPAMLSYLDNAVSVAPGRGPRGLNENYARELMELHTLGVDGGYTQQDVTELARILTGWTFAPVRPDEAPPSEPVPLPGDPRRMPGFLFNARAHDAGGKTWLGLHVPAGGESEGDVALDTLARHPSTARHLAFKLAQYFVSDAPPPALVDRAARVFLAQDGQVLPVLRTLFTSEEFWDERQRGSKFKTPLQFALSSLRALGHTPANVRPLQFELVSEGMRLFGCPTPDGYKNTEAAWMSPHVLGRRVEFVTRVANNWLGPAPVEPERLLADLGPLVTPRTREAALQHQDQPRLAVALVLAGPGMMRR</sequence>